<accession>A0A1F4Z3D6</accession>
<evidence type="ECO:0000256" key="1">
    <source>
        <dbReference type="SAM" id="MobiDB-lite"/>
    </source>
</evidence>
<gene>
    <name evidence="2" type="ORF">A2972_03770</name>
</gene>
<feature type="compositionally biased region" description="Gly residues" evidence="1">
    <location>
        <begin position="38"/>
        <end position="50"/>
    </location>
</feature>
<sequence length="71" mass="7790">MRKMAKNKFRQKNQNRDDQKREGNMGDRGQKKEEETGFEGGRYGGVGGTSDWGSMDTGLDDTDTGKAGGSE</sequence>
<evidence type="ECO:0000313" key="2">
    <source>
        <dbReference type="EMBL" id="OGC99953.1"/>
    </source>
</evidence>
<dbReference type="Proteomes" id="UP000176822">
    <property type="component" value="Unassembled WGS sequence"/>
</dbReference>
<name>A0A1F4Z3D6_9BACT</name>
<reference evidence="2 3" key="1">
    <citation type="journal article" date="2016" name="Nat. Commun.">
        <title>Thousands of microbial genomes shed light on interconnected biogeochemical processes in an aquifer system.</title>
        <authorList>
            <person name="Anantharaman K."/>
            <person name="Brown C.T."/>
            <person name="Hug L.A."/>
            <person name="Sharon I."/>
            <person name="Castelle C.J."/>
            <person name="Probst A.J."/>
            <person name="Thomas B.C."/>
            <person name="Singh A."/>
            <person name="Wilkins M.J."/>
            <person name="Karaoz U."/>
            <person name="Brodie E.L."/>
            <person name="Williams K.H."/>
            <person name="Hubbard S.S."/>
            <person name="Banfield J.F."/>
        </authorList>
    </citation>
    <scope>NUCLEOTIDE SEQUENCE [LARGE SCALE GENOMIC DNA]</scope>
</reference>
<feature type="region of interest" description="Disordered" evidence="1">
    <location>
        <begin position="1"/>
        <end position="71"/>
    </location>
</feature>
<protein>
    <submittedName>
        <fullName evidence="2">Uncharacterized protein</fullName>
    </submittedName>
</protein>
<feature type="compositionally biased region" description="Basic and acidic residues" evidence="1">
    <location>
        <begin position="14"/>
        <end position="35"/>
    </location>
</feature>
<proteinExistence type="predicted"/>
<organism evidence="2 3">
    <name type="scientific">Candidatus Amesbacteria bacterium RIFCSPLOWO2_01_FULL_47_33</name>
    <dbReference type="NCBI Taxonomy" id="1797258"/>
    <lineage>
        <taxon>Bacteria</taxon>
        <taxon>Candidatus Amesiibacteriota</taxon>
    </lineage>
</organism>
<dbReference type="EMBL" id="MEXM01000047">
    <property type="protein sequence ID" value="OGC99953.1"/>
    <property type="molecule type" value="Genomic_DNA"/>
</dbReference>
<comment type="caution">
    <text evidence="2">The sequence shown here is derived from an EMBL/GenBank/DDBJ whole genome shotgun (WGS) entry which is preliminary data.</text>
</comment>
<evidence type="ECO:0000313" key="3">
    <source>
        <dbReference type="Proteomes" id="UP000176822"/>
    </source>
</evidence>
<dbReference type="AlphaFoldDB" id="A0A1F4Z3D6"/>
<feature type="compositionally biased region" description="Basic residues" evidence="1">
    <location>
        <begin position="1"/>
        <end position="13"/>
    </location>
</feature>